<evidence type="ECO:0000256" key="1">
    <source>
        <dbReference type="SAM" id="MobiDB-lite"/>
    </source>
</evidence>
<feature type="compositionally biased region" description="Basic and acidic residues" evidence="1">
    <location>
        <begin position="1"/>
        <end position="11"/>
    </location>
</feature>
<accession>A0A4P9YHB5</accession>
<reference evidence="5" key="1">
    <citation type="journal article" date="2018" name="Nat. Microbiol.">
        <title>Leveraging single-cell genomics to expand the fungal tree of life.</title>
        <authorList>
            <person name="Ahrendt S.R."/>
            <person name="Quandt C.A."/>
            <person name="Ciobanu D."/>
            <person name="Clum A."/>
            <person name="Salamov A."/>
            <person name="Andreopoulos B."/>
            <person name="Cheng J.F."/>
            <person name="Woyke T."/>
            <person name="Pelin A."/>
            <person name="Henrissat B."/>
            <person name="Reynolds N.K."/>
            <person name="Benny G.L."/>
            <person name="Smith M.E."/>
            <person name="James T.Y."/>
            <person name="Grigoriev I.V."/>
        </authorList>
    </citation>
    <scope>NUCLEOTIDE SEQUENCE [LARGE SCALE GENOMIC DNA]</scope>
    <source>
        <strain evidence="5">CSF55</strain>
    </source>
</reference>
<dbReference type="Proteomes" id="UP000281549">
    <property type="component" value="Unassembled WGS sequence"/>
</dbReference>
<dbReference type="EMBL" id="ML006496">
    <property type="protein sequence ID" value="RKP16483.1"/>
    <property type="molecule type" value="Genomic_DNA"/>
</dbReference>
<feature type="transmembrane region" description="Helical" evidence="2">
    <location>
        <begin position="284"/>
        <end position="306"/>
    </location>
</feature>
<evidence type="ECO:0000313" key="4">
    <source>
        <dbReference type="EMBL" id="RKP18953.1"/>
    </source>
</evidence>
<keyword evidence="2" id="KW-0812">Transmembrane</keyword>
<sequence length="391" mass="43605">MIAFDGDKTTNENDGPTNECDDPTTGEPTTLFSQIKANPKILSLVRLAMNLPQKMRCILNFSHSLHIESIFRISDFGKFQELSKLKIVNHSKPQFYKMFSRSLLLVGATSLVAANLQPYQNILPAQPVVAPIANGLGANDWGSFHGNAALASNEDGATDLTTNNSAMSKYVPDVIEGYNSARKPVNTIGPLITLDLGRIIEEFHDLGDVKVKEILNQIVTGFDRLQSETSNAYVPPTIKAKALQSAIKNADIESIIRTLRGASSEDVERALSLARKDPSQRLKATFTTLPMSVVAFYALFVYFMIIKNMESYLLPKIVKPIRTENKNLIVPDFIEIAFVAEIFSNNAEIDDGSPQIFFIFSWIDEETVTETKIKSLSYYYYCPNVYFSEMK</sequence>
<feature type="region of interest" description="Disordered" evidence="1">
    <location>
        <begin position="1"/>
        <end position="27"/>
    </location>
</feature>
<evidence type="ECO:0000256" key="2">
    <source>
        <dbReference type="SAM" id="Phobius"/>
    </source>
</evidence>
<evidence type="ECO:0000313" key="3">
    <source>
        <dbReference type="EMBL" id="RKP16483.1"/>
    </source>
</evidence>
<reference evidence="4" key="2">
    <citation type="submission" date="2018-08" db="EMBL/GenBank/DDBJ databases">
        <title>Leveraging single-cell genomics to expand the Fungal Tree of Life.</title>
        <authorList>
            <consortium name="DOE Joint Genome Institute"/>
            <person name="Ahrendt S.R."/>
            <person name="Quandt C.A."/>
            <person name="Ciobanu D."/>
            <person name="Clum A."/>
            <person name="Salamov A."/>
            <person name="Andreopoulos B."/>
            <person name="Cheng J.-F."/>
            <person name="Woyke T."/>
            <person name="Pelin A."/>
            <person name="Henrissat B."/>
            <person name="Reynolds N."/>
            <person name="Benny G.L."/>
            <person name="Smith M.E."/>
            <person name="James T.Y."/>
            <person name="Grigoriev I.V."/>
        </authorList>
    </citation>
    <scope>NUCLEOTIDE SEQUENCE</scope>
    <source>
        <strain evidence="4">CSF55</strain>
    </source>
</reference>
<gene>
    <name evidence="4" type="ORF">ROZALSC1DRAFT_22735</name>
    <name evidence="3" type="ORF">ROZALSC1DRAFT_25224</name>
</gene>
<evidence type="ECO:0000313" key="5">
    <source>
        <dbReference type="Proteomes" id="UP000281549"/>
    </source>
</evidence>
<dbReference type="EMBL" id="ML005328">
    <property type="protein sequence ID" value="RKP18953.1"/>
    <property type="molecule type" value="Genomic_DNA"/>
</dbReference>
<proteinExistence type="predicted"/>
<keyword evidence="2" id="KW-0472">Membrane</keyword>
<name>A0A4P9YHB5_ROZAC</name>
<organism evidence="4 5">
    <name type="scientific">Rozella allomycis (strain CSF55)</name>
    <dbReference type="NCBI Taxonomy" id="988480"/>
    <lineage>
        <taxon>Eukaryota</taxon>
        <taxon>Fungi</taxon>
        <taxon>Fungi incertae sedis</taxon>
        <taxon>Cryptomycota</taxon>
        <taxon>Cryptomycota incertae sedis</taxon>
        <taxon>Rozella</taxon>
    </lineage>
</organism>
<keyword evidence="2" id="KW-1133">Transmembrane helix</keyword>
<dbReference type="AlphaFoldDB" id="A0A4P9YHB5"/>
<protein>
    <submittedName>
        <fullName evidence="4">Uncharacterized protein</fullName>
    </submittedName>
</protein>